<accession>A0A1I7TN64</accession>
<name>A0A1I7TN64_9PELO</name>
<dbReference type="eggNOG" id="ENOG502TDGU">
    <property type="taxonomic scope" value="Eukaryota"/>
</dbReference>
<dbReference type="Proteomes" id="UP000095282">
    <property type="component" value="Unplaced"/>
</dbReference>
<feature type="region of interest" description="Disordered" evidence="1">
    <location>
        <begin position="213"/>
        <end position="238"/>
    </location>
</feature>
<sequence length="238" mass="27285">MCLLYFLVFALVSQATAIIDCPEVGLCHGEPRGCDPDQDCETLFQFDQDGNLNVYLKNFKNQLGYVAFAVDRHPDNTVSHLFCLPHQGQRFGGITDVDGSILLIDKNETGYVETLGTNDFQCSFNVSDLPENFHTSKAYFVSRGIWKDDLIIETQQKQLFDIKDFVISYEEEYNVFVAPSSYFIGYPVPRRAKSSGFIEQIVKRFWFYEQESNSEEDKRVETKENKGKSPISKEIMTN</sequence>
<feature type="signal peptide" evidence="2">
    <location>
        <begin position="1"/>
        <end position="17"/>
    </location>
</feature>
<dbReference type="WBParaSite" id="Csp11.Scaffold629.g10096.t1">
    <property type="protein sequence ID" value="Csp11.Scaffold629.g10096.t1"/>
    <property type="gene ID" value="Csp11.Scaffold629.g10096"/>
</dbReference>
<evidence type="ECO:0000256" key="2">
    <source>
        <dbReference type="SAM" id="SignalP"/>
    </source>
</evidence>
<reference evidence="4" key="1">
    <citation type="submission" date="2016-11" db="UniProtKB">
        <authorList>
            <consortium name="WormBaseParasite"/>
        </authorList>
    </citation>
    <scope>IDENTIFICATION</scope>
</reference>
<dbReference type="PANTHER" id="PTHR21449">
    <property type="entry name" value="PROTEIN CBG05271-RELATED"/>
    <property type="match status" value="1"/>
</dbReference>
<proteinExistence type="predicted"/>
<keyword evidence="2" id="KW-0732">Signal</keyword>
<protein>
    <submittedName>
        <fullName evidence="4">DOMON domain-containing protein</fullName>
    </submittedName>
</protein>
<dbReference type="PANTHER" id="PTHR21449:SF5">
    <property type="entry name" value="CUB DOMAIN-CONTAINING PROTEIN-RELATED"/>
    <property type="match status" value="1"/>
</dbReference>
<evidence type="ECO:0000313" key="4">
    <source>
        <dbReference type="WBParaSite" id="Csp11.Scaffold629.g10096.t1"/>
    </source>
</evidence>
<feature type="chain" id="PRO_5009307850" evidence="2">
    <location>
        <begin position="18"/>
        <end position="238"/>
    </location>
</feature>
<evidence type="ECO:0000256" key="1">
    <source>
        <dbReference type="SAM" id="MobiDB-lite"/>
    </source>
</evidence>
<organism evidence="3 4">
    <name type="scientific">Caenorhabditis tropicalis</name>
    <dbReference type="NCBI Taxonomy" id="1561998"/>
    <lineage>
        <taxon>Eukaryota</taxon>
        <taxon>Metazoa</taxon>
        <taxon>Ecdysozoa</taxon>
        <taxon>Nematoda</taxon>
        <taxon>Chromadorea</taxon>
        <taxon>Rhabditida</taxon>
        <taxon>Rhabditina</taxon>
        <taxon>Rhabditomorpha</taxon>
        <taxon>Rhabditoidea</taxon>
        <taxon>Rhabditidae</taxon>
        <taxon>Peloderinae</taxon>
        <taxon>Caenorhabditis</taxon>
    </lineage>
</organism>
<feature type="compositionally biased region" description="Basic and acidic residues" evidence="1">
    <location>
        <begin position="215"/>
        <end position="227"/>
    </location>
</feature>
<keyword evidence="3" id="KW-1185">Reference proteome</keyword>
<evidence type="ECO:0000313" key="3">
    <source>
        <dbReference type="Proteomes" id="UP000095282"/>
    </source>
</evidence>
<dbReference type="AlphaFoldDB" id="A0A1I7TN64"/>